<dbReference type="OrthoDB" id="4020988at2759"/>
<reference evidence="1 2" key="1">
    <citation type="submission" date="2017-12" db="EMBL/GenBank/DDBJ databases">
        <title>Genome Sequence of a Multidrug-Resistant Candida haemulonii Isolate from a Patient with Chronic Leg Ulcers in Israel.</title>
        <authorList>
            <person name="Chow N.A."/>
            <person name="Gade L."/>
            <person name="Batra D."/>
            <person name="Rowe L.A."/>
            <person name="Ben-Ami R."/>
            <person name="Loparev V.N."/>
            <person name="Litvintseva A.P."/>
        </authorList>
    </citation>
    <scope>NUCLEOTIDE SEQUENCE [LARGE SCALE GENOMIC DNA]</scope>
    <source>
        <strain evidence="1 2">B11899</strain>
    </source>
</reference>
<accession>A0A2V1APE7</accession>
<sequence length="538" mass="60596">MSQVSLSHCGHYVALVEDTNISIHRISPSFLLRRYNAAKDIRRHLKGSGSSDRTIKIGGLFWETTTGSNTSTKIAVSISSKDFHATIVYDMTSQSTDPVIIESDSAIAHISWIEGAPEEGSAYKNCTQLVVFDSFGLLARVYSLDCTRVLFTVPKPIVQKSLTRPGHPGFWSLLSTSYFDKNSTSRSIMIDLQSDSHPYLLHFTNNGSRSALFASLQLDHQSSPSAQIAWDPKGSWICFFDSGESLFGYTVRVYNSLGVYQKSENSDKRLAQPTLHSSYTKGIGWTFAWLNIHDSLFIAAIPLKSYKKLEFRIHGVSHLSLCYPSVVHLEKSDSIWVLEGFDGDVSYRRTDVCPESSFEWKLAKDSGKYLVLATNSVVVILRRSSEGPLVKFEPEAYISSSHCHDIQFFNDSIILLFREHVAIYTEENLSILATSRYSLLDMRITNKLGAPVMTLVERTPQGEVWRQVEQEAGSSEDSSLSLLNNLSYREDNSKVVNLVKEAQKNDWGKNAKRRLTEDTDTFKLNFKRRRPPGLPELR</sequence>
<evidence type="ECO:0000313" key="2">
    <source>
        <dbReference type="Proteomes" id="UP000244309"/>
    </source>
</evidence>
<dbReference type="GeneID" id="37008780"/>
<keyword evidence="2" id="KW-1185">Reference proteome</keyword>
<dbReference type="STRING" id="45357.A0A2V1APE7"/>
<dbReference type="VEuPathDB" id="FungiDB:CXQ85_003449"/>
<dbReference type="AlphaFoldDB" id="A0A2V1APE7"/>
<organism evidence="1 2">
    <name type="scientific">Candidozyma haemuli</name>
    <dbReference type="NCBI Taxonomy" id="45357"/>
    <lineage>
        <taxon>Eukaryota</taxon>
        <taxon>Fungi</taxon>
        <taxon>Dikarya</taxon>
        <taxon>Ascomycota</taxon>
        <taxon>Saccharomycotina</taxon>
        <taxon>Pichiomycetes</taxon>
        <taxon>Metschnikowiaceae</taxon>
        <taxon>Candidozyma</taxon>
    </lineage>
</organism>
<dbReference type="RefSeq" id="XP_025340542.1">
    <property type="nucleotide sequence ID" value="XM_025487094.1"/>
</dbReference>
<dbReference type="EMBL" id="PKFO01000002">
    <property type="protein sequence ID" value="PVH19602.1"/>
    <property type="molecule type" value="Genomic_DNA"/>
</dbReference>
<protein>
    <submittedName>
        <fullName evidence="1">Uncharacterized protein</fullName>
    </submittedName>
</protein>
<proteinExistence type="predicted"/>
<comment type="caution">
    <text evidence="1">The sequence shown here is derived from an EMBL/GenBank/DDBJ whole genome shotgun (WGS) entry which is preliminary data.</text>
</comment>
<gene>
    <name evidence="1" type="ORF">CXQ85_003449</name>
</gene>
<dbReference type="Proteomes" id="UP000244309">
    <property type="component" value="Unassembled WGS sequence"/>
</dbReference>
<name>A0A2V1APE7_9ASCO</name>
<evidence type="ECO:0000313" key="1">
    <source>
        <dbReference type="EMBL" id="PVH19602.1"/>
    </source>
</evidence>